<dbReference type="Proteomes" id="UP001334501">
    <property type="component" value="Unassembled WGS sequence"/>
</dbReference>
<organism evidence="2 3">
    <name type="scientific">Lysobacter zhanggongensis</name>
    <dbReference type="NCBI Taxonomy" id="1774951"/>
    <lineage>
        <taxon>Bacteria</taxon>
        <taxon>Pseudomonadati</taxon>
        <taxon>Pseudomonadota</taxon>
        <taxon>Gammaproteobacteria</taxon>
        <taxon>Lysobacterales</taxon>
        <taxon>Lysobacteraceae</taxon>
        <taxon>Lysobacter</taxon>
    </lineage>
</organism>
<evidence type="ECO:0000313" key="2">
    <source>
        <dbReference type="EMBL" id="MEG3158062.1"/>
    </source>
</evidence>
<keyword evidence="3" id="KW-1185">Reference proteome</keyword>
<dbReference type="NCBIfam" id="TIGR04509">
    <property type="entry name" value="mod_pep_NH_fam"/>
    <property type="match status" value="1"/>
</dbReference>
<feature type="compositionally biased region" description="Pro residues" evidence="1">
    <location>
        <begin position="70"/>
        <end position="80"/>
    </location>
</feature>
<proteinExistence type="predicted"/>
<evidence type="ECO:0000313" key="3">
    <source>
        <dbReference type="Proteomes" id="UP001334501"/>
    </source>
</evidence>
<dbReference type="InterPro" id="IPR030976">
    <property type="entry name" value="Mod_pep_NH_fam"/>
</dbReference>
<dbReference type="RefSeq" id="WP_412700067.1">
    <property type="nucleotide sequence ID" value="NZ_JAXGFO010000048.1"/>
</dbReference>
<reference evidence="2 3" key="1">
    <citation type="journal article" date="2017" name="Curr. Microbiol.">
        <title>Lysobacter zhanggongensis sp. nov. Isolated from a Pit Mud.</title>
        <authorList>
            <person name="Zhang X.F."/>
            <person name="Wang H.H."/>
            <person name="Sun X.Y."/>
            <person name="Pan C.M."/>
        </authorList>
    </citation>
    <scope>NUCLEOTIDE SEQUENCE [LARGE SCALE GENOMIC DNA]</scope>
    <source>
        <strain evidence="2 3">ZGLJ7-1</strain>
    </source>
</reference>
<feature type="region of interest" description="Disordered" evidence="1">
    <location>
        <begin position="1"/>
        <end position="23"/>
    </location>
</feature>
<feature type="compositionally biased region" description="Low complexity" evidence="1">
    <location>
        <begin position="1"/>
        <end position="14"/>
    </location>
</feature>
<evidence type="ECO:0000256" key="1">
    <source>
        <dbReference type="SAM" id="MobiDB-lite"/>
    </source>
</evidence>
<feature type="region of interest" description="Disordered" evidence="1">
    <location>
        <begin position="53"/>
        <end position="83"/>
    </location>
</feature>
<protein>
    <submittedName>
        <fullName evidence="2">NHLP-related RiPP peptide</fullName>
    </submittedName>
</protein>
<comment type="caution">
    <text evidence="2">The sequence shown here is derived from an EMBL/GenBank/DDBJ whole genome shotgun (WGS) entry which is preliminary data.</text>
</comment>
<accession>A0ABU7YRW5</accession>
<gene>
    <name evidence="2" type="ORF">SNE33_09245</name>
</gene>
<sequence>MAIKKTAGSKTTAGKKSEPLDPKVADKLLDLLSTDNEFRRLFKKDPLAALAKVGHKPSKDALAATRKGPPFTPPGPPSQVPPTSKCLAVQRIAPKAAIAKARDEIKAMLTQGLSYTTPQLDAAITAERRTLK</sequence>
<dbReference type="EMBL" id="JAXGFO010000048">
    <property type="protein sequence ID" value="MEG3158062.1"/>
    <property type="molecule type" value="Genomic_DNA"/>
</dbReference>
<name>A0ABU7YRW5_9GAMM</name>